<name>G7UNY6_PSEUP</name>
<proteinExistence type="predicted"/>
<dbReference type="HOGENOM" id="CLU_1804600_0_0_6"/>
<reference evidence="1 2" key="1">
    <citation type="journal article" date="2012" name="J. Bacteriol.">
        <title>Complete Genome Sequence of the BTEX-Degrading Bacterium Pseudoxanthomonas spadix BD-a59.</title>
        <authorList>
            <person name="Lee S.H."/>
            <person name="Jin H.M."/>
            <person name="Lee H.J."/>
            <person name="Kim J.M."/>
            <person name="Jeon C.O."/>
        </authorList>
    </citation>
    <scope>NUCLEOTIDE SEQUENCE [LARGE SCALE GENOMIC DNA]</scope>
    <source>
        <strain evidence="1 2">BD-a59</strain>
    </source>
</reference>
<evidence type="ECO:0000313" key="1">
    <source>
        <dbReference type="EMBL" id="AER55487.1"/>
    </source>
</evidence>
<sequence length="143" mass="16046">MQDDKLFRTEVSSTDEYADLPAAVEFSIDLSTAREILLLSAVVKTHGLYKVEKFDYRAQYLSCSDEEALDRTDSVEDDRFVRTEADTLNVSDTHFWFAAYLKHTDIEISSEQLPIGDLVSHFNLVPGAENPGLDATSSPRHGD</sequence>
<dbReference type="STRING" id="1045855.DSC_04170"/>
<dbReference type="eggNOG" id="ENOG5030KHV">
    <property type="taxonomic scope" value="Bacteria"/>
</dbReference>
<evidence type="ECO:0000313" key="2">
    <source>
        <dbReference type="Proteomes" id="UP000005870"/>
    </source>
</evidence>
<dbReference type="AlphaFoldDB" id="G7UNY6"/>
<dbReference type="KEGG" id="psd:DSC_04170"/>
<dbReference type="RefSeq" id="WP_014159664.1">
    <property type="nucleotide sequence ID" value="NC_016147.2"/>
</dbReference>
<keyword evidence="2" id="KW-1185">Reference proteome</keyword>
<organism evidence="1 2">
    <name type="scientific">Pseudoxanthomonas spadix (strain BD-a59)</name>
    <dbReference type="NCBI Taxonomy" id="1045855"/>
    <lineage>
        <taxon>Bacteria</taxon>
        <taxon>Pseudomonadati</taxon>
        <taxon>Pseudomonadota</taxon>
        <taxon>Gammaproteobacteria</taxon>
        <taxon>Lysobacterales</taxon>
        <taxon>Lysobacteraceae</taxon>
        <taxon>Pseudoxanthomonas</taxon>
    </lineage>
</organism>
<protein>
    <submittedName>
        <fullName evidence="1">Uncharacterized protein</fullName>
    </submittedName>
</protein>
<dbReference type="EMBL" id="CP003093">
    <property type="protein sequence ID" value="AER55487.1"/>
    <property type="molecule type" value="Genomic_DNA"/>
</dbReference>
<accession>G7UNY6</accession>
<dbReference type="OrthoDB" id="7067091at2"/>
<dbReference type="Proteomes" id="UP000005870">
    <property type="component" value="Chromosome"/>
</dbReference>
<gene>
    <name evidence="1" type="ordered locus">DSC_04170</name>
</gene>